<gene>
    <name evidence="2" type="ORF">M752DRAFT_326151</name>
</gene>
<organism evidence="2 3">
    <name type="scientific">Aspergillus phoenicis ATCC 13157</name>
    <dbReference type="NCBI Taxonomy" id="1353007"/>
    <lineage>
        <taxon>Eukaryota</taxon>
        <taxon>Fungi</taxon>
        <taxon>Dikarya</taxon>
        <taxon>Ascomycota</taxon>
        <taxon>Pezizomycotina</taxon>
        <taxon>Eurotiomycetes</taxon>
        <taxon>Eurotiomycetidae</taxon>
        <taxon>Eurotiales</taxon>
        <taxon>Aspergillaceae</taxon>
        <taxon>Aspergillus</taxon>
    </lineage>
</organism>
<evidence type="ECO:0000256" key="1">
    <source>
        <dbReference type="SAM" id="MobiDB-lite"/>
    </source>
</evidence>
<evidence type="ECO:0000313" key="3">
    <source>
        <dbReference type="Proteomes" id="UP000254937"/>
    </source>
</evidence>
<sequence>MCGPSRPSSGSLIAVIFPSSSPSSASSSASSTPSSPSSSSSLLSSNDSSSSTSNTSYNLFFRNTTHPDSDQRSQTWNTSTTTTTKALFRISDPLTRRSFQESAAVHVRIEKYGDLTAENNSPPLHYFRLPMKMQEGDGEFEVALPERLELGVSERGIVGRCVRVGIGMDGIGTGTGIVDMGRGVVGYD</sequence>
<protein>
    <submittedName>
        <fullName evidence="2">Uncharacterized protein</fullName>
    </submittedName>
</protein>
<dbReference type="AlphaFoldDB" id="A0A370PM76"/>
<evidence type="ECO:0000313" key="2">
    <source>
        <dbReference type="EMBL" id="RDK43288.1"/>
    </source>
</evidence>
<proteinExistence type="predicted"/>
<accession>A0A370PM76</accession>
<dbReference type="Proteomes" id="UP000254937">
    <property type="component" value="Unassembled WGS sequence"/>
</dbReference>
<reference evidence="2 3" key="1">
    <citation type="submission" date="2018-07" db="EMBL/GenBank/DDBJ databases">
        <title>Section-level genome sequencing of Aspergillus section Nigri to investigate inter- and intra-species variation.</title>
        <authorList>
            <consortium name="DOE Joint Genome Institute"/>
            <person name="Vesth T.C."/>
            <person name="Nybo J.L."/>
            <person name="Theobald S."/>
            <person name="Frisvad J.C."/>
            <person name="Larsen T.O."/>
            <person name="Nielsen K.F."/>
            <person name="Hoof J.B."/>
            <person name="Brandl J."/>
            <person name="Salamov A."/>
            <person name="Riley R."/>
            <person name="Gladden J.M."/>
            <person name="Phatale P."/>
            <person name="Nielsen M.T."/>
            <person name="Lyhne E.K."/>
            <person name="Kogle M.E."/>
            <person name="Strasser K."/>
            <person name="McDonnell E."/>
            <person name="Barry K."/>
            <person name="Clum A."/>
            <person name="Chen C."/>
            <person name="Nolan M."/>
            <person name="Sandor L."/>
            <person name="Kuo A."/>
            <person name="Lipzen A."/>
            <person name="Hainaut M."/>
            <person name="Drula E."/>
            <person name="Tsang A."/>
            <person name="Magnuson J.K."/>
            <person name="Henrissat B."/>
            <person name="Wiebenga A."/>
            <person name="Simmons B.A."/>
            <person name="Makela M.R."/>
            <person name="De vries R.P."/>
            <person name="Grigoriev I.V."/>
            <person name="Mortensen U.H."/>
            <person name="Baker S.E."/>
            <person name="Andersen M.R."/>
        </authorList>
    </citation>
    <scope>NUCLEOTIDE SEQUENCE [LARGE SCALE GENOMIC DNA]</scope>
    <source>
        <strain evidence="2 3">ATCC 13157</strain>
    </source>
</reference>
<feature type="region of interest" description="Disordered" evidence="1">
    <location>
        <begin position="1"/>
        <end position="54"/>
    </location>
</feature>
<feature type="region of interest" description="Disordered" evidence="1">
    <location>
        <begin position="61"/>
        <end position="80"/>
    </location>
</feature>
<name>A0A370PM76_ASPPH</name>
<dbReference type="EMBL" id="KZ851851">
    <property type="protein sequence ID" value="RDK43288.1"/>
    <property type="molecule type" value="Genomic_DNA"/>
</dbReference>
<keyword evidence="3" id="KW-1185">Reference proteome</keyword>
<feature type="compositionally biased region" description="Low complexity" evidence="1">
    <location>
        <begin position="18"/>
        <end position="54"/>
    </location>
</feature>
<feature type="compositionally biased region" description="Polar residues" evidence="1">
    <location>
        <begin position="1"/>
        <end position="11"/>
    </location>
</feature>